<protein>
    <submittedName>
        <fullName evidence="1">HNH endonuclease signature motif containing protein</fullName>
    </submittedName>
</protein>
<organism evidence="1 2">
    <name type="scientific">Streptomyces machairae</name>
    <dbReference type="NCBI Taxonomy" id="3134109"/>
    <lineage>
        <taxon>Bacteria</taxon>
        <taxon>Bacillati</taxon>
        <taxon>Actinomycetota</taxon>
        <taxon>Actinomycetes</taxon>
        <taxon>Kitasatosporales</taxon>
        <taxon>Streptomycetaceae</taxon>
        <taxon>Streptomyces</taxon>
    </lineage>
</organism>
<sequence>MSKHDLPPGDWRLRVYGRGPASGVSTRQYPRVAERRRAIELQDNRCLYCEIPISTAIWRRSQTVILRTNWDHFIPYAYLARNPSSNWVLACHVCNLIKSCRMFDTVQAAREAILPARTGKGYEDPRQVLLRVGLTPEENPWPENVRAKNNAMFHLAREIREGHYLTACGLEIAREDTRPIASHQRRCTRCLTQRDIPVVPPSATP</sequence>
<reference evidence="1 2" key="1">
    <citation type="submission" date="2024-03" db="EMBL/GenBank/DDBJ databases">
        <title>Novel Streptomyces species of biotechnological and ecological value are a feature of Machair soil.</title>
        <authorList>
            <person name="Prole J.R."/>
            <person name="Goodfellow M."/>
            <person name="Allenby N."/>
            <person name="Ward A.C."/>
        </authorList>
    </citation>
    <scope>NUCLEOTIDE SEQUENCE [LARGE SCALE GENOMIC DNA]</scope>
    <source>
        <strain evidence="1 2">MS1.AVA.1</strain>
    </source>
</reference>
<name>A0ABU8USN3_9ACTN</name>
<dbReference type="CDD" id="cd00085">
    <property type="entry name" value="HNHc"/>
    <property type="match status" value="1"/>
</dbReference>
<keyword evidence="2" id="KW-1185">Reference proteome</keyword>
<keyword evidence="1" id="KW-0378">Hydrolase</keyword>
<keyword evidence="1" id="KW-0540">Nuclease</keyword>
<dbReference type="InterPro" id="IPR003615">
    <property type="entry name" value="HNH_nuc"/>
</dbReference>
<accession>A0ABU8USN3</accession>
<gene>
    <name evidence="1" type="ORF">WKI71_36715</name>
</gene>
<dbReference type="GO" id="GO:0004519">
    <property type="term" value="F:endonuclease activity"/>
    <property type="evidence" value="ECO:0007669"/>
    <property type="project" value="UniProtKB-KW"/>
</dbReference>
<dbReference type="Gene3D" id="1.10.30.50">
    <property type="match status" value="1"/>
</dbReference>
<keyword evidence="1" id="KW-0255">Endonuclease</keyword>
<proteinExistence type="predicted"/>
<evidence type="ECO:0000313" key="2">
    <source>
        <dbReference type="Proteomes" id="UP001376459"/>
    </source>
</evidence>
<evidence type="ECO:0000313" key="1">
    <source>
        <dbReference type="EMBL" id="MEJ8671901.1"/>
    </source>
</evidence>
<dbReference type="Proteomes" id="UP001376459">
    <property type="component" value="Unassembled WGS sequence"/>
</dbReference>
<comment type="caution">
    <text evidence="1">The sequence shown here is derived from an EMBL/GenBank/DDBJ whole genome shotgun (WGS) entry which is preliminary data.</text>
</comment>
<dbReference type="EMBL" id="JBBKAK010000001">
    <property type="protein sequence ID" value="MEJ8671901.1"/>
    <property type="molecule type" value="Genomic_DNA"/>
</dbReference>